<reference evidence="1 2" key="1">
    <citation type="submission" date="2016-10" db="EMBL/GenBank/DDBJ databases">
        <authorList>
            <person name="de Groot N.N."/>
        </authorList>
    </citation>
    <scope>NUCLEOTIDE SEQUENCE [LARGE SCALE GENOMIC DNA]</scope>
    <source>
        <strain evidence="1 2">CGMCC 1.5012</strain>
    </source>
</reference>
<sequence length="365" mass="41592">MLKSIEVERWSEPNEKQQVKSLGMIKAQDAFNQLEKHLKEQGLLPDEYFLFSPENFTRNDGELPDFVEALCDTDFGGSEGIYLDISLKYEEDGKYRFVHFATGKTLGETTEAFYCMARIGAECSMMLNGRGNNIMNNLDRANRQNEFLKVLEPHLMALGVTYDKKVTGKKEDVQLSLHGAQIGYIDASEDNTLYLKHNEADEPVFDKIKQTFRDTMEAFEAYTSAMPLEVEDESAQTYRKLSELNGIVLAAKMMKDNTLQFVTWRRSSTGVNNGNYTRNYQSAKEDFALRSEMIDKQRLFSDEELKLIQSALDTAQRFGQISKEPMTFDEERKLIDLSEKIGELLPKEVKAVGESPAVQSSPMGY</sequence>
<evidence type="ECO:0000313" key="2">
    <source>
        <dbReference type="Proteomes" id="UP000199182"/>
    </source>
</evidence>
<keyword evidence="2" id="KW-1185">Reference proteome</keyword>
<accession>A0A1H0F0E9</accession>
<evidence type="ECO:0000313" key="1">
    <source>
        <dbReference type="EMBL" id="SDN88061.1"/>
    </source>
</evidence>
<organism evidence="1 2">
    <name type="scientific">Acetanaerobacterium elongatum</name>
    <dbReference type="NCBI Taxonomy" id="258515"/>
    <lineage>
        <taxon>Bacteria</taxon>
        <taxon>Bacillati</taxon>
        <taxon>Bacillota</taxon>
        <taxon>Clostridia</taxon>
        <taxon>Eubacteriales</taxon>
        <taxon>Oscillospiraceae</taxon>
        <taxon>Acetanaerobacterium</taxon>
    </lineage>
</organism>
<gene>
    <name evidence="1" type="ORF">SAMN05192585_13713</name>
</gene>
<dbReference type="EMBL" id="FNID01000037">
    <property type="protein sequence ID" value="SDN88061.1"/>
    <property type="molecule type" value="Genomic_DNA"/>
</dbReference>
<dbReference type="OrthoDB" id="1837253at2"/>
<dbReference type="RefSeq" id="WP_092642589.1">
    <property type="nucleotide sequence ID" value="NZ_FNID01000037.1"/>
</dbReference>
<dbReference type="AlphaFoldDB" id="A0A1H0F0E9"/>
<proteinExistence type="predicted"/>
<dbReference type="STRING" id="258515.SAMN05192585_13713"/>
<dbReference type="Proteomes" id="UP000199182">
    <property type="component" value="Unassembled WGS sequence"/>
</dbReference>
<name>A0A1H0F0E9_9FIRM</name>
<protein>
    <submittedName>
        <fullName evidence="1">Uncharacterized protein</fullName>
    </submittedName>
</protein>